<organism evidence="2 3">
    <name type="scientific">Actinoallomurus spadix</name>
    <dbReference type="NCBI Taxonomy" id="79912"/>
    <lineage>
        <taxon>Bacteria</taxon>
        <taxon>Bacillati</taxon>
        <taxon>Actinomycetota</taxon>
        <taxon>Actinomycetes</taxon>
        <taxon>Streptosporangiales</taxon>
        <taxon>Thermomonosporaceae</taxon>
        <taxon>Actinoallomurus</taxon>
    </lineage>
</organism>
<name>A0ABP3GKE5_9ACTN</name>
<protein>
    <submittedName>
        <fullName evidence="2">Uncharacterized protein</fullName>
    </submittedName>
</protein>
<gene>
    <name evidence="2" type="ORF">GCM10010151_42250</name>
</gene>
<reference evidence="3" key="1">
    <citation type="journal article" date="2019" name="Int. J. Syst. Evol. Microbiol.">
        <title>The Global Catalogue of Microorganisms (GCM) 10K type strain sequencing project: providing services to taxonomists for standard genome sequencing and annotation.</title>
        <authorList>
            <consortium name="The Broad Institute Genomics Platform"/>
            <consortium name="The Broad Institute Genome Sequencing Center for Infectious Disease"/>
            <person name="Wu L."/>
            <person name="Ma J."/>
        </authorList>
    </citation>
    <scope>NUCLEOTIDE SEQUENCE [LARGE SCALE GENOMIC DNA]</scope>
    <source>
        <strain evidence="3">JCM 3146</strain>
    </source>
</reference>
<proteinExistence type="predicted"/>
<comment type="caution">
    <text evidence="2">The sequence shown here is derived from an EMBL/GenBank/DDBJ whole genome shotgun (WGS) entry which is preliminary data.</text>
</comment>
<dbReference type="Proteomes" id="UP001501822">
    <property type="component" value="Unassembled WGS sequence"/>
</dbReference>
<dbReference type="RefSeq" id="WP_252801374.1">
    <property type="nucleotide sequence ID" value="NZ_BAAABM010000037.1"/>
</dbReference>
<feature type="region of interest" description="Disordered" evidence="1">
    <location>
        <begin position="1"/>
        <end position="32"/>
    </location>
</feature>
<evidence type="ECO:0000256" key="1">
    <source>
        <dbReference type="SAM" id="MobiDB-lite"/>
    </source>
</evidence>
<dbReference type="EMBL" id="BAAABM010000037">
    <property type="protein sequence ID" value="GAA0348083.1"/>
    <property type="molecule type" value="Genomic_DNA"/>
</dbReference>
<keyword evidence="3" id="KW-1185">Reference proteome</keyword>
<sequence length="108" mass="12040">MDKPTGEAPDSTQSPNYQAGYPAGRRDGGTPDWRDALAAVREALDIPYPRTAGDEEVYREILDRRVMQALVMLRGVLDRDDANVAWHVEYLRGKLAEMPAEGYGRYGA</sequence>
<accession>A0ABP3GKE5</accession>
<evidence type="ECO:0000313" key="3">
    <source>
        <dbReference type="Proteomes" id="UP001501822"/>
    </source>
</evidence>
<evidence type="ECO:0000313" key="2">
    <source>
        <dbReference type="EMBL" id="GAA0348083.1"/>
    </source>
</evidence>